<evidence type="ECO:0000313" key="2">
    <source>
        <dbReference type="Proteomes" id="UP000275356"/>
    </source>
</evidence>
<dbReference type="Proteomes" id="UP000275356">
    <property type="component" value="Unassembled WGS sequence"/>
</dbReference>
<dbReference type="PROSITE" id="PS50012">
    <property type="entry name" value="RCC1_3"/>
    <property type="match status" value="3"/>
</dbReference>
<dbReference type="InterPro" id="IPR000408">
    <property type="entry name" value="Reg_chr_condens"/>
</dbReference>
<dbReference type="GO" id="GO:0005737">
    <property type="term" value="C:cytoplasm"/>
    <property type="evidence" value="ECO:0007669"/>
    <property type="project" value="TreeGrafter"/>
</dbReference>
<protein>
    <submittedName>
        <fullName evidence="1">Alpha-tubulin suppressor-like RCC1 family protein</fullName>
    </submittedName>
</protein>
<dbReference type="SUPFAM" id="SSF50985">
    <property type="entry name" value="RCC1/BLIP-II"/>
    <property type="match status" value="1"/>
</dbReference>
<dbReference type="InterPro" id="IPR009091">
    <property type="entry name" value="RCC1/BLIP-II"/>
</dbReference>
<dbReference type="InterPro" id="IPR051553">
    <property type="entry name" value="Ran_GTPase-activating"/>
</dbReference>
<sequence>MKGPAASETGLRRRVVSACGALTALLLCLVLLPIDEASARFTDAGQVRSVVGSIPARQVGLVDVAAGRDWSLGVSDDGKLFTWGSNVLGRLGRTNVSVSGIDPTPGLVEFPDDQTVVSASAGLDTGIALTRDGGVYTWGRPDIVGGGPTPQRVEFFDTIDDDVVGVSTGTFFYLAWTLGGDLYSWGDASGGRLGRPGDTNSPPALVTAQGIDTRFVSSADAGFLQGLAVVEGEVVVWGGEVDIFGGIDGVTITGLSGDTVTGASIGTNRILFWSSSGQLYTAPGSDSDSGYVPGLNGITGAAVSDPLSAAPGALSFFAWNEAGQLYAWGNNSAGQLGLGDVGPSVAEPTLVALPPDSSPAKVAPGIQHTLYLDQSRSYTGAGANSQGQLGTGEFTYRSSFGTPTPVMEW</sequence>
<comment type="caution">
    <text evidence="1">The sequence shown here is derived from an EMBL/GenBank/DDBJ whole genome shotgun (WGS) entry which is preliminary data.</text>
</comment>
<dbReference type="Gene3D" id="2.130.10.30">
    <property type="entry name" value="Regulator of chromosome condensation 1/beta-lactamase-inhibitor protein II"/>
    <property type="match status" value="2"/>
</dbReference>
<keyword evidence="2" id="KW-1185">Reference proteome</keyword>
<proteinExistence type="predicted"/>
<gene>
    <name evidence="1" type="ORF">EDD28_1784</name>
</gene>
<evidence type="ECO:0000313" key="1">
    <source>
        <dbReference type="EMBL" id="ROR97191.1"/>
    </source>
</evidence>
<dbReference type="PANTHER" id="PTHR45982:SF1">
    <property type="entry name" value="REGULATOR OF CHROMOSOME CONDENSATION"/>
    <property type="match status" value="1"/>
</dbReference>
<reference evidence="1 2" key="1">
    <citation type="submission" date="2018-11" db="EMBL/GenBank/DDBJ databases">
        <title>Sequencing the genomes of 1000 actinobacteria strains.</title>
        <authorList>
            <person name="Klenk H.-P."/>
        </authorList>
    </citation>
    <scope>NUCLEOTIDE SEQUENCE [LARGE SCALE GENOMIC DNA]</scope>
    <source>
        <strain evidence="1 2">DSM 13521</strain>
    </source>
</reference>
<name>A0A3N2DBM5_9MICO</name>
<accession>A0A3N2DBM5</accession>
<dbReference type="PANTHER" id="PTHR45982">
    <property type="entry name" value="REGULATOR OF CHROMOSOME CONDENSATION"/>
    <property type="match status" value="1"/>
</dbReference>
<dbReference type="EMBL" id="RKHQ01000001">
    <property type="protein sequence ID" value="ROR97191.1"/>
    <property type="molecule type" value="Genomic_DNA"/>
</dbReference>
<organism evidence="1 2">
    <name type="scientific">Salana multivorans</name>
    <dbReference type="NCBI Taxonomy" id="120377"/>
    <lineage>
        <taxon>Bacteria</taxon>
        <taxon>Bacillati</taxon>
        <taxon>Actinomycetota</taxon>
        <taxon>Actinomycetes</taxon>
        <taxon>Micrococcales</taxon>
        <taxon>Beutenbergiaceae</taxon>
        <taxon>Salana</taxon>
    </lineage>
</organism>
<dbReference type="GO" id="GO:0005085">
    <property type="term" value="F:guanyl-nucleotide exchange factor activity"/>
    <property type="evidence" value="ECO:0007669"/>
    <property type="project" value="TreeGrafter"/>
</dbReference>
<dbReference type="AlphaFoldDB" id="A0A3N2DBM5"/>
<dbReference type="Pfam" id="PF00415">
    <property type="entry name" value="RCC1"/>
    <property type="match status" value="2"/>
</dbReference>